<dbReference type="PANTHER" id="PTHR31223:SF85">
    <property type="entry name" value="CYTOKININ RIBOSIDE 5'-MONOPHOSPHATE PHOSPHORIBOHYDROLASE LOGL5-RELATED"/>
    <property type="match status" value="1"/>
</dbReference>
<organism evidence="8">
    <name type="scientific">Medicago truncatula</name>
    <name type="common">Barrel medic</name>
    <name type="synonym">Medicago tribuloides</name>
    <dbReference type="NCBI Taxonomy" id="3880"/>
    <lineage>
        <taxon>Eukaryota</taxon>
        <taxon>Viridiplantae</taxon>
        <taxon>Streptophyta</taxon>
        <taxon>Embryophyta</taxon>
        <taxon>Tracheophyta</taxon>
        <taxon>Spermatophyta</taxon>
        <taxon>Magnoliopsida</taxon>
        <taxon>eudicotyledons</taxon>
        <taxon>Gunneridae</taxon>
        <taxon>Pentapetalae</taxon>
        <taxon>rosids</taxon>
        <taxon>fabids</taxon>
        <taxon>Fabales</taxon>
        <taxon>Fabaceae</taxon>
        <taxon>Papilionoideae</taxon>
        <taxon>50 kb inversion clade</taxon>
        <taxon>NPAAA clade</taxon>
        <taxon>Hologalegina</taxon>
        <taxon>IRL clade</taxon>
        <taxon>Trifolieae</taxon>
        <taxon>Medicago</taxon>
    </lineage>
</organism>
<gene>
    <name evidence="8" type="ORF">MtrunA17_Chr1g0156401</name>
</gene>
<evidence type="ECO:0000256" key="5">
    <source>
        <dbReference type="ARBA" id="ARBA00047718"/>
    </source>
</evidence>
<dbReference type="InterPro" id="IPR031100">
    <property type="entry name" value="LOG_fam"/>
</dbReference>
<evidence type="ECO:0000256" key="3">
    <source>
        <dbReference type="ARBA" id="ARBA00022712"/>
    </source>
</evidence>
<evidence type="ECO:0000256" key="2">
    <source>
        <dbReference type="ARBA" id="ARBA00012205"/>
    </source>
</evidence>
<keyword evidence="7" id="KW-0812">Transmembrane</keyword>
<protein>
    <recommendedName>
        <fullName evidence="2">cytokinin riboside 5'-monophosphate phosphoribohydrolase</fullName>
        <ecNumber evidence="2">3.2.2.n1</ecNumber>
    </recommendedName>
</protein>
<proteinExistence type="inferred from homology"/>
<keyword evidence="3" id="KW-0203">Cytokinin biosynthesis</keyword>
<dbReference type="Proteomes" id="UP000265566">
    <property type="component" value="Chromosome 1"/>
</dbReference>
<dbReference type="EC" id="3.2.2.n1" evidence="2"/>
<dbReference type="Gramene" id="rna1058">
    <property type="protein sequence ID" value="RHN77588.1"/>
    <property type="gene ID" value="gene1058"/>
</dbReference>
<evidence type="ECO:0000313" key="8">
    <source>
        <dbReference type="EMBL" id="RHN77588.1"/>
    </source>
</evidence>
<feature type="transmembrane region" description="Helical" evidence="7">
    <location>
        <begin position="72"/>
        <end position="92"/>
    </location>
</feature>
<keyword evidence="7" id="KW-1133">Transmembrane helix</keyword>
<comment type="function">
    <text evidence="4">Cytokinin-activating enzyme working in the direct activation pathway. Phosphoribohydrolase that converts inactive cytokinin nucleotides to the biologically active free-base forms.</text>
</comment>
<comment type="catalytic activity">
    <reaction evidence="5">
        <text>N(6)-(dimethylallyl)adenosine 5'-phosphate + H2O = N(6)-dimethylallyladenine + D-ribose 5-phosphate</text>
        <dbReference type="Rhea" id="RHEA:48560"/>
        <dbReference type="ChEBI" id="CHEBI:15377"/>
        <dbReference type="ChEBI" id="CHEBI:17660"/>
        <dbReference type="ChEBI" id="CHEBI:57526"/>
        <dbReference type="ChEBI" id="CHEBI:78346"/>
        <dbReference type="EC" id="3.2.2.n1"/>
    </reaction>
</comment>
<dbReference type="PANTHER" id="PTHR31223">
    <property type="entry name" value="LOG FAMILY PROTEIN YJL055W"/>
    <property type="match status" value="1"/>
</dbReference>
<comment type="similarity">
    <text evidence="1">Belongs to the LOG family.</text>
</comment>
<reference evidence="8" key="1">
    <citation type="journal article" date="2018" name="Nat. Plants">
        <title>Whole-genome landscape of Medicago truncatula symbiotic genes.</title>
        <authorList>
            <person name="Pecrix Y."/>
            <person name="Gamas P."/>
            <person name="Carrere S."/>
        </authorList>
    </citation>
    <scope>NUCLEOTIDE SEQUENCE</scope>
    <source>
        <tissue evidence="8">Leaves</tissue>
    </source>
</reference>
<evidence type="ECO:0000256" key="7">
    <source>
        <dbReference type="SAM" id="Phobius"/>
    </source>
</evidence>
<sequence>MVERNIDLVYGGGSIGLMGLISQVVFDGGSQIIGVIPKTLVPREIIGESVGEVRAVSDMHQRKAEMARQADAFIALPGYFFLFVALTCFYNNNFPILIGGYDTLEELLEVITSPGLN</sequence>
<dbReference type="Pfam" id="PF03641">
    <property type="entry name" value="Lysine_decarbox"/>
    <property type="match status" value="1"/>
</dbReference>
<dbReference type="GO" id="GO:0009691">
    <property type="term" value="P:cytokinin biosynthetic process"/>
    <property type="evidence" value="ECO:0007669"/>
    <property type="project" value="UniProtKB-KW"/>
</dbReference>
<dbReference type="EMBL" id="PSQE01000001">
    <property type="protein sequence ID" value="RHN77588.1"/>
    <property type="molecule type" value="Genomic_DNA"/>
</dbReference>
<comment type="caution">
    <text evidence="8">The sequence shown here is derived from an EMBL/GenBank/DDBJ whole genome shotgun (WGS) entry which is preliminary data.</text>
</comment>
<evidence type="ECO:0000256" key="1">
    <source>
        <dbReference type="ARBA" id="ARBA00006763"/>
    </source>
</evidence>
<comment type="catalytic activity">
    <reaction evidence="6">
        <text>9-ribosyl-trans-zeatin 5'-phosphate + H2O = trans-zeatin + D-ribose 5-phosphate</text>
        <dbReference type="Rhea" id="RHEA:48564"/>
        <dbReference type="ChEBI" id="CHEBI:15377"/>
        <dbReference type="ChEBI" id="CHEBI:16522"/>
        <dbReference type="ChEBI" id="CHEBI:78346"/>
        <dbReference type="ChEBI" id="CHEBI:87947"/>
        <dbReference type="EC" id="3.2.2.n1"/>
    </reaction>
</comment>
<name>A0A396JMQ1_MEDTR</name>
<dbReference type="SUPFAM" id="SSF102405">
    <property type="entry name" value="MCP/YpsA-like"/>
    <property type="match status" value="1"/>
</dbReference>
<keyword evidence="7" id="KW-0472">Membrane</keyword>
<accession>A0A396JMQ1</accession>
<evidence type="ECO:0000256" key="6">
    <source>
        <dbReference type="ARBA" id="ARBA00049153"/>
    </source>
</evidence>
<dbReference type="Gene3D" id="3.40.50.450">
    <property type="match status" value="1"/>
</dbReference>
<dbReference type="AlphaFoldDB" id="A0A396JMQ1"/>
<evidence type="ECO:0000256" key="4">
    <source>
        <dbReference type="ARBA" id="ARBA00024884"/>
    </source>
</evidence>